<dbReference type="CDD" id="cd03443">
    <property type="entry name" value="PaaI_thioesterase"/>
    <property type="match status" value="1"/>
</dbReference>
<comment type="catalytic activity">
    <reaction evidence="2">
        <text>a fatty acyl-CoA + H2O = a fatty acid + CoA + H(+)</text>
        <dbReference type="Rhea" id="RHEA:16781"/>
        <dbReference type="ChEBI" id="CHEBI:15377"/>
        <dbReference type="ChEBI" id="CHEBI:15378"/>
        <dbReference type="ChEBI" id="CHEBI:28868"/>
        <dbReference type="ChEBI" id="CHEBI:57287"/>
        <dbReference type="ChEBI" id="CHEBI:77636"/>
        <dbReference type="EC" id="3.1.2.20"/>
    </reaction>
</comment>
<comment type="similarity">
    <text evidence="4">Belongs to the YigI thioesterase family.</text>
</comment>
<keyword evidence="1" id="KW-0378">Hydrolase</keyword>
<comment type="caution">
    <text evidence="9">The sequence shown here is derived from an EMBL/GenBank/DDBJ whole genome shotgun (WGS) entry which is preliminary data.</text>
</comment>
<protein>
    <recommendedName>
        <fullName evidence="6">Medium/long-chain acyl-CoA thioesterase YigI</fullName>
        <ecNumber evidence="5">3.1.2.20</ecNumber>
    </recommendedName>
</protein>
<sequence length="148" mass="15684">MTDRPALPTAAELQQTLLASPYHRWLGLEVVEVHRDRIELRAAPRDEWVGDPRTRTIHGGVLAGLLDLAADWALVGAIGTGVPTVDLTINYLRAAILGPLHVTGKLVRPGRQVSVAEAEVRDDGGRLLAVGRGSFLSAVADPDATGGT</sequence>
<dbReference type="InterPro" id="IPR003736">
    <property type="entry name" value="PAAI_dom"/>
</dbReference>
<dbReference type="InterPro" id="IPR006683">
    <property type="entry name" value="Thioestr_dom"/>
</dbReference>
<dbReference type="PANTHER" id="PTHR43240:SF20">
    <property type="entry name" value="MEDIUM_LONG-CHAIN ACYL-COA THIOESTERASE YIGI"/>
    <property type="match status" value="1"/>
</dbReference>
<gene>
    <name evidence="9" type="ORF">GCM10023169_01510</name>
</gene>
<keyword evidence="10" id="KW-1185">Reference proteome</keyword>
<reference evidence="10" key="1">
    <citation type="journal article" date="2019" name="Int. J. Syst. Evol. Microbiol.">
        <title>The Global Catalogue of Microorganisms (GCM) 10K type strain sequencing project: providing services to taxonomists for standard genome sequencing and annotation.</title>
        <authorList>
            <consortium name="The Broad Institute Genomics Platform"/>
            <consortium name="The Broad Institute Genome Sequencing Center for Infectious Disease"/>
            <person name="Wu L."/>
            <person name="Ma J."/>
        </authorList>
    </citation>
    <scope>NUCLEOTIDE SEQUENCE [LARGE SCALE GENOMIC DNA]</scope>
    <source>
        <strain evidence="10">JCM 17810</strain>
    </source>
</reference>
<proteinExistence type="inferred from homology"/>
<dbReference type="Gene3D" id="3.10.129.10">
    <property type="entry name" value="Hotdog Thioesterase"/>
    <property type="match status" value="1"/>
</dbReference>
<dbReference type="InterPro" id="IPR029069">
    <property type="entry name" value="HotDog_dom_sf"/>
</dbReference>
<evidence type="ECO:0000256" key="7">
    <source>
        <dbReference type="ARBA" id="ARBA00048062"/>
    </source>
</evidence>
<evidence type="ECO:0000256" key="2">
    <source>
        <dbReference type="ARBA" id="ARBA00035880"/>
    </source>
</evidence>
<dbReference type="PANTHER" id="PTHR43240">
    <property type="entry name" value="1,4-DIHYDROXY-2-NAPHTHOYL-COA THIOESTERASE 1"/>
    <property type="match status" value="1"/>
</dbReference>
<comment type="catalytic activity">
    <reaction evidence="3">
        <text>a long-chain fatty acyl-CoA + H2O = a long-chain fatty acid + CoA + H(+)</text>
        <dbReference type="Rhea" id="RHEA:67680"/>
        <dbReference type="ChEBI" id="CHEBI:15377"/>
        <dbReference type="ChEBI" id="CHEBI:15378"/>
        <dbReference type="ChEBI" id="CHEBI:57287"/>
        <dbReference type="ChEBI" id="CHEBI:57560"/>
        <dbReference type="ChEBI" id="CHEBI:83139"/>
    </reaction>
</comment>
<evidence type="ECO:0000313" key="9">
    <source>
        <dbReference type="EMBL" id="GAA4415314.1"/>
    </source>
</evidence>
<feature type="domain" description="Thioesterase" evidence="8">
    <location>
        <begin position="56"/>
        <end position="128"/>
    </location>
</feature>
<dbReference type="Pfam" id="PF03061">
    <property type="entry name" value="4HBT"/>
    <property type="match status" value="1"/>
</dbReference>
<evidence type="ECO:0000256" key="4">
    <source>
        <dbReference type="ARBA" id="ARBA00038381"/>
    </source>
</evidence>
<dbReference type="SUPFAM" id="SSF54637">
    <property type="entry name" value="Thioesterase/thiol ester dehydrase-isomerase"/>
    <property type="match status" value="1"/>
</dbReference>
<evidence type="ECO:0000256" key="5">
    <source>
        <dbReference type="ARBA" id="ARBA00038894"/>
    </source>
</evidence>
<dbReference type="NCBIfam" id="TIGR00369">
    <property type="entry name" value="unchar_dom_1"/>
    <property type="match status" value="1"/>
</dbReference>
<name>A0ABP8KU13_9MICO</name>
<evidence type="ECO:0000259" key="8">
    <source>
        <dbReference type="Pfam" id="PF03061"/>
    </source>
</evidence>
<dbReference type="RefSeq" id="WP_345214578.1">
    <property type="nucleotide sequence ID" value="NZ_BAABGN010000001.1"/>
</dbReference>
<evidence type="ECO:0000256" key="6">
    <source>
        <dbReference type="ARBA" id="ARBA00040062"/>
    </source>
</evidence>
<dbReference type="EMBL" id="BAABGN010000001">
    <property type="protein sequence ID" value="GAA4415314.1"/>
    <property type="molecule type" value="Genomic_DNA"/>
</dbReference>
<comment type="catalytic activity">
    <reaction evidence="7">
        <text>a medium-chain fatty acyl-CoA + H2O = a medium-chain fatty acid + CoA + H(+)</text>
        <dbReference type="Rhea" id="RHEA:68184"/>
        <dbReference type="ChEBI" id="CHEBI:15377"/>
        <dbReference type="ChEBI" id="CHEBI:15378"/>
        <dbReference type="ChEBI" id="CHEBI:57287"/>
        <dbReference type="ChEBI" id="CHEBI:59558"/>
        <dbReference type="ChEBI" id="CHEBI:90546"/>
    </reaction>
</comment>
<evidence type="ECO:0000313" key="10">
    <source>
        <dbReference type="Proteomes" id="UP001500622"/>
    </source>
</evidence>
<dbReference type="EC" id="3.1.2.20" evidence="5"/>
<organism evidence="9 10">
    <name type="scientific">Georgenia halophila</name>
    <dbReference type="NCBI Taxonomy" id="620889"/>
    <lineage>
        <taxon>Bacteria</taxon>
        <taxon>Bacillati</taxon>
        <taxon>Actinomycetota</taxon>
        <taxon>Actinomycetes</taxon>
        <taxon>Micrococcales</taxon>
        <taxon>Bogoriellaceae</taxon>
        <taxon>Georgenia</taxon>
    </lineage>
</organism>
<accession>A0ABP8KU13</accession>
<dbReference type="Proteomes" id="UP001500622">
    <property type="component" value="Unassembled WGS sequence"/>
</dbReference>
<evidence type="ECO:0000256" key="1">
    <source>
        <dbReference type="ARBA" id="ARBA00022801"/>
    </source>
</evidence>
<evidence type="ECO:0000256" key="3">
    <source>
        <dbReference type="ARBA" id="ARBA00036002"/>
    </source>
</evidence>